<dbReference type="AlphaFoldDB" id="A0A511N2A0"/>
<keyword evidence="3" id="KW-1185">Reference proteome</keyword>
<organism evidence="2 3">
    <name type="scientific">Deinococcus cellulosilyticus (strain DSM 18568 / NBRC 106333 / KACC 11606 / 5516J-15)</name>
    <dbReference type="NCBI Taxonomy" id="1223518"/>
    <lineage>
        <taxon>Bacteria</taxon>
        <taxon>Thermotogati</taxon>
        <taxon>Deinococcota</taxon>
        <taxon>Deinococci</taxon>
        <taxon>Deinococcales</taxon>
        <taxon>Deinococcaceae</taxon>
        <taxon>Deinococcus</taxon>
    </lineage>
</organism>
<evidence type="ECO:0000256" key="1">
    <source>
        <dbReference type="SAM" id="Coils"/>
    </source>
</evidence>
<protein>
    <submittedName>
        <fullName evidence="2">Uncharacterized protein</fullName>
    </submittedName>
</protein>
<evidence type="ECO:0000313" key="3">
    <source>
        <dbReference type="Proteomes" id="UP000321306"/>
    </source>
</evidence>
<name>A0A511N2A0_DEIC1</name>
<dbReference type="RefSeq" id="WP_146884876.1">
    <property type="nucleotide sequence ID" value="NZ_BJXB01000011.1"/>
</dbReference>
<comment type="caution">
    <text evidence="2">The sequence shown here is derived from an EMBL/GenBank/DDBJ whole genome shotgun (WGS) entry which is preliminary data.</text>
</comment>
<evidence type="ECO:0000313" key="2">
    <source>
        <dbReference type="EMBL" id="GEM46982.1"/>
    </source>
</evidence>
<dbReference type="Proteomes" id="UP000321306">
    <property type="component" value="Unassembled WGS sequence"/>
</dbReference>
<feature type="coiled-coil region" evidence="1">
    <location>
        <begin position="44"/>
        <end position="71"/>
    </location>
</feature>
<feature type="coiled-coil region" evidence="1">
    <location>
        <begin position="123"/>
        <end position="151"/>
    </location>
</feature>
<proteinExistence type="predicted"/>
<keyword evidence="1" id="KW-0175">Coiled coil</keyword>
<accession>A0A511N2A0</accession>
<gene>
    <name evidence="2" type="ORF">DC3_26170</name>
</gene>
<dbReference type="EMBL" id="BJXB01000011">
    <property type="protein sequence ID" value="GEM46982.1"/>
    <property type="molecule type" value="Genomic_DNA"/>
</dbReference>
<reference evidence="2 3" key="1">
    <citation type="submission" date="2019-07" db="EMBL/GenBank/DDBJ databases">
        <title>Whole genome shotgun sequence of Deinococcus cellulosilyticus NBRC 106333.</title>
        <authorList>
            <person name="Hosoyama A."/>
            <person name="Uohara A."/>
            <person name="Ohji S."/>
            <person name="Ichikawa N."/>
        </authorList>
    </citation>
    <scope>NUCLEOTIDE SEQUENCE [LARGE SCALE GENOMIC DNA]</scope>
    <source>
        <strain evidence="2 3">NBRC 106333</strain>
    </source>
</reference>
<sequence>MKWVVWVLVLVLAAGTASHFRQTAILEHQLQLSRQQTASLEKGNQKLKKQISRHVQSIQKLKKEIHTLKNSDQAQFERAIKILQSGKRDLALQSLRNFVQRHPRSKYLAKASTEVKRLETQIYREHQARVKKQQEATRRAAEQARQAAMQKQGFEVVSVHTDWIRSGTNQYTPRIQLQVKSLTSKPINGLMFRAKFLLEGTGERLGTSDVKLELAGTQEVLLMSSNSIVLETGEVSKLPATSVQVTFDGTGQSGEVGAFPIKPVVAR</sequence>